<proteinExistence type="inferred from homology"/>
<feature type="transmembrane region" description="Helical" evidence="6">
    <location>
        <begin position="7"/>
        <end position="26"/>
    </location>
</feature>
<dbReference type="Proteomes" id="UP001209570">
    <property type="component" value="Unassembled WGS sequence"/>
</dbReference>
<dbReference type="AlphaFoldDB" id="A0AAD5QBC5"/>
<comment type="catalytic activity">
    <reaction evidence="6">
        <text>L-cysteinyl-[protein] + hexadecanoyl-CoA = S-hexadecanoyl-L-cysteinyl-[protein] + CoA</text>
        <dbReference type="Rhea" id="RHEA:36683"/>
        <dbReference type="Rhea" id="RHEA-COMP:10131"/>
        <dbReference type="Rhea" id="RHEA-COMP:11032"/>
        <dbReference type="ChEBI" id="CHEBI:29950"/>
        <dbReference type="ChEBI" id="CHEBI:57287"/>
        <dbReference type="ChEBI" id="CHEBI:57379"/>
        <dbReference type="ChEBI" id="CHEBI:74151"/>
        <dbReference type="EC" id="2.3.1.225"/>
    </reaction>
</comment>
<feature type="transmembrane region" description="Helical" evidence="6">
    <location>
        <begin position="305"/>
        <end position="325"/>
    </location>
</feature>
<reference evidence="9" key="1">
    <citation type="submission" date="2021-12" db="EMBL/GenBank/DDBJ databases">
        <title>Prjna785345.</title>
        <authorList>
            <person name="Rujirawat T."/>
            <person name="Krajaejun T."/>
        </authorList>
    </citation>
    <scope>NUCLEOTIDE SEQUENCE</scope>
    <source>
        <strain evidence="9">Pi057C3</strain>
    </source>
</reference>
<feature type="transmembrane region" description="Helical" evidence="6">
    <location>
        <begin position="83"/>
        <end position="104"/>
    </location>
</feature>
<name>A0AAD5QBC5_PYTIN</name>
<dbReference type="InterPro" id="IPR005016">
    <property type="entry name" value="TDE1/TMS"/>
</dbReference>
<feature type="domain" description="Palmitoyltransferase DHHC" evidence="8">
    <location>
        <begin position="478"/>
        <end position="595"/>
    </location>
</feature>
<dbReference type="InterPro" id="IPR001594">
    <property type="entry name" value="Palmitoyltrfase_DHHC"/>
</dbReference>
<feature type="compositionally biased region" description="Basic and acidic residues" evidence="7">
    <location>
        <begin position="263"/>
        <end position="276"/>
    </location>
</feature>
<keyword evidence="6" id="KW-0012">Acyltransferase</keyword>
<feature type="transmembrane region" description="Helical" evidence="6">
    <location>
        <begin position="124"/>
        <end position="144"/>
    </location>
</feature>
<evidence type="ECO:0000313" key="10">
    <source>
        <dbReference type="Proteomes" id="UP001209570"/>
    </source>
</evidence>
<evidence type="ECO:0000313" key="9">
    <source>
        <dbReference type="EMBL" id="KAJ0410396.1"/>
    </source>
</evidence>
<comment type="similarity">
    <text evidence="2">Belongs to the TDE1 family.</text>
</comment>
<dbReference type="PANTHER" id="PTHR10383">
    <property type="entry name" value="SERINE INCORPORATOR"/>
    <property type="match status" value="1"/>
</dbReference>
<sequence>MNATRTTYLALFFANAIFAVLFKGLGDDALGTFGTFHGCNKGKNASCQGNQLVFRASFSIAIFFFLHTLLCRLYLPKTPSRSFLVLVVVEIPIYLAMLIGSFFIPSGFFDGYAHFARVVSGKVAFLGTSLCAFIGAAAGLGYLYDHYGSCGVGIAFSTVTTVCSILFIAMCVSKWLDVGLLPPCIVAVYLVLMCWQALTSNPDKSCEREGIAANTASRESSRAIVYNAFIGAFSMTWTSWRTSSAASTMFANDETTTTTTTTKADRGKSKTKKPPEFTDVTTGNAVVVPSEETTQPRSDVPPEPWQFYCMMCLAGIYMAMVLTDWDSADRSSNGVSMWVKIVAQWLTMLLFLWTLRAFLLDSMLRVHESVFIRTASVLPVALVLAITGVEYVVFMTEHAIPELSNHDERRGLLWAVIQVVVLHAFIALMLLSYARVVFTDPGYVTEHVLERLRDALHDSMESQGPGDRALSLGSMPQCRRCKQPKPPRTHHCSFCNRCVVNMDHHCPWVANCVGAGNYKYFYLFVWYAFLALLQVLASLFGKFRLSVAQDGVAATADLSMTGLVAYIVAGSLAFSLLLFIVIHSALIALGASTIECHIYGRHSPYNRGWRRNVRAVFGDGPMWQWGLPVEPLRFDSSHRRLHPREIEQLTADRILGGHDGDGGGNDDEADRLLL</sequence>
<dbReference type="Pfam" id="PF01529">
    <property type="entry name" value="DHHC"/>
    <property type="match status" value="1"/>
</dbReference>
<dbReference type="EC" id="2.3.1.225" evidence="6"/>
<feature type="region of interest" description="Disordered" evidence="7">
    <location>
        <begin position="254"/>
        <end position="276"/>
    </location>
</feature>
<protein>
    <recommendedName>
        <fullName evidence="6">Palmitoyltransferase</fullName>
        <ecNumber evidence="6">2.3.1.225</ecNumber>
    </recommendedName>
</protein>
<keyword evidence="5 6" id="KW-0472">Membrane</keyword>
<evidence type="ECO:0000256" key="6">
    <source>
        <dbReference type="RuleBase" id="RU079119"/>
    </source>
</evidence>
<feature type="transmembrane region" description="Helical" evidence="6">
    <location>
        <begin position="563"/>
        <end position="591"/>
    </location>
</feature>
<keyword evidence="10" id="KW-1185">Reference proteome</keyword>
<evidence type="ECO:0000259" key="8">
    <source>
        <dbReference type="Pfam" id="PF01529"/>
    </source>
</evidence>
<comment type="subcellular location">
    <subcellularLocation>
        <location evidence="1">Membrane</location>
        <topology evidence="1">Multi-pass membrane protein</topology>
    </subcellularLocation>
</comment>
<feature type="transmembrane region" description="Helical" evidence="6">
    <location>
        <begin position="178"/>
        <end position="198"/>
    </location>
</feature>
<keyword evidence="6" id="KW-0808">Transferase</keyword>
<comment type="caution">
    <text evidence="9">The sequence shown here is derived from an EMBL/GenBank/DDBJ whole genome shotgun (WGS) entry which is preliminary data.</text>
</comment>
<dbReference type="GO" id="GO:0016020">
    <property type="term" value="C:membrane"/>
    <property type="evidence" value="ECO:0007669"/>
    <property type="project" value="UniProtKB-SubCell"/>
</dbReference>
<comment type="similarity">
    <text evidence="6">Belongs to the DHHC palmitoyltransferase family.</text>
</comment>
<dbReference type="EMBL" id="JAKCXM010000001">
    <property type="protein sequence ID" value="KAJ0410396.1"/>
    <property type="molecule type" value="Genomic_DNA"/>
</dbReference>
<evidence type="ECO:0000256" key="1">
    <source>
        <dbReference type="ARBA" id="ARBA00004141"/>
    </source>
</evidence>
<evidence type="ECO:0000256" key="5">
    <source>
        <dbReference type="ARBA" id="ARBA00023136"/>
    </source>
</evidence>
<evidence type="ECO:0000256" key="4">
    <source>
        <dbReference type="ARBA" id="ARBA00022989"/>
    </source>
</evidence>
<evidence type="ECO:0000256" key="3">
    <source>
        <dbReference type="ARBA" id="ARBA00022692"/>
    </source>
</evidence>
<gene>
    <name evidence="9" type="ORF">P43SY_002728</name>
</gene>
<feature type="transmembrane region" description="Helical" evidence="6">
    <location>
        <begin position="52"/>
        <end position="71"/>
    </location>
</feature>
<feature type="transmembrane region" description="Helical" evidence="6">
    <location>
        <begin position="151"/>
        <end position="172"/>
    </location>
</feature>
<dbReference type="Pfam" id="PF03348">
    <property type="entry name" value="Serinc"/>
    <property type="match status" value="2"/>
</dbReference>
<feature type="transmembrane region" description="Helical" evidence="6">
    <location>
        <begin position="370"/>
        <end position="392"/>
    </location>
</feature>
<feature type="transmembrane region" description="Helical" evidence="6">
    <location>
        <begin position="337"/>
        <end position="358"/>
    </location>
</feature>
<evidence type="ECO:0000256" key="2">
    <source>
        <dbReference type="ARBA" id="ARBA00006665"/>
    </source>
</evidence>
<keyword evidence="4 6" id="KW-1133">Transmembrane helix</keyword>
<keyword evidence="3 6" id="KW-0812">Transmembrane</keyword>
<evidence type="ECO:0000256" key="7">
    <source>
        <dbReference type="SAM" id="MobiDB-lite"/>
    </source>
</evidence>
<dbReference type="PANTHER" id="PTHR10383:SF9">
    <property type="entry name" value="SERINE INCORPORATOR, ISOFORM F"/>
    <property type="match status" value="1"/>
</dbReference>
<accession>A0AAD5QBC5</accession>
<dbReference type="PROSITE" id="PS50216">
    <property type="entry name" value="DHHC"/>
    <property type="match status" value="1"/>
</dbReference>
<organism evidence="9 10">
    <name type="scientific">Pythium insidiosum</name>
    <name type="common">Pythiosis disease agent</name>
    <dbReference type="NCBI Taxonomy" id="114742"/>
    <lineage>
        <taxon>Eukaryota</taxon>
        <taxon>Sar</taxon>
        <taxon>Stramenopiles</taxon>
        <taxon>Oomycota</taxon>
        <taxon>Peronosporomycetes</taxon>
        <taxon>Pythiales</taxon>
        <taxon>Pythiaceae</taxon>
        <taxon>Pythium</taxon>
    </lineage>
</organism>
<feature type="transmembrane region" description="Helical" evidence="6">
    <location>
        <begin position="412"/>
        <end position="431"/>
    </location>
</feature>
<dbReference type="GO" id="GO:0019706">
    <property type="term" value="F:protein-cysteine S-palmitoyltransferase activity"/>
    <property type="evidence" value="ECO:0007669"/>
    <property type="project" value="UniProtKB-EC"/>
</dbReference>
<comment type="domain">
    <text evidence="6">The DHHC domain is required for palmitoyltransferase activity.</text>
</comment>
<comment type="caution">
    <text evidence="6">Lacks conserved residue(s) required for the propagation of feature annotation.</text>
</comment>
<feature type="transmembrane region" description="Helical" evidence="6">
    <location>
        <begin position="520"/>
        <end position="543"/>
    </location>
</feature>